<keyword evidence="3" id="KW-1185">Reference proteome</keyword>
<reference evidence="2 3" key="1">
    <citation type="journal article" date="2019" name="Nat. Ecol. Evol.">
        <title>Megaphylogeny resolves global patterns of mushroom evolution.</title>
        <authorList>
            <person name="Varga T."/>
            <person name="Krizsan K."/>
            <person name="Foldi C."/>
            <person name="Dima B."/>
            <person name="Sanchez-Garcia M."/>
            <person name="Sanchez-Ramirez S."/>
            <person name="Szollosi G.J."/>
            <person name="Szarkandi J.G."/>
            <person name="Papp V."/>
            <person name="Albert L."/>
            <person name="Andreopoulos W."/>
            <person name="Angelini C."/>
            <person name="Antonin V."/>
            <person name="Barry K.W."/>
            <person name="Bougher N.L."/>
            <person name="Buchanan P."/>
            <person name="Buyck B."/>
            <person name="Bense V."/>
            <person name="Catcheside P."/>
            <person name="Chovatia M."/>
            <person name="Cooper J."/>
            <person name="Damon W."/>
            <person name="Desjardin D."/>
            <person name="Finy P."/>
            <person name="Geml J."/>
            <person name="Haridas S."/>
            <person name="Hughes K."/>
            <person name="Justo A."/>
            <person name="Karasinski D."/>
            <person name="Kautmanova I."/>
            <person name="Kiss B."/>
            <person name="Kocsube S."/>
            <person name="Kotiranta H."/>
            <person name="LaButti K.M."/>
            <person name="Lechner B.E."/>
            <person name="Liimatainen K."/>
            <person name="Lipzen A."/>
            <person name="Lukacs Z."/>
            <person name="Mihaltcheva S."/>
            <person name="Morgado L.N."/>
            <person name="Niskanen T."/>
            <person name="Noordeloos M.E."/>
            <person name="Ohm R.A."/>
            <person name="Ortiz-Santana B."/>
            <person name="Ovrebo C."/>
            <person name="Racz N."/>
            <person name="Riley R."/>
            <person name="Savchenko A."/>
            <person name="Shiryaev A."/>
            <person name="Soop K."/>
            <person name="Spirin V."/>
            <person name="Szebenyi C."/>
            <person name="Tomsovsky M."/>
            <person name="Tulloss R.E."/>
            <person name="Uehling J."/>
            <person name="Grigoriev I.V."/>
            <person name="Vagvolgyi C."/>
            <person name="Papp T."/>
            <person name="Martin F.M."/>
            <person name="Miettinen O."/>
            <person name="Hibbett D.S."/>
            <person name="Nagy L.G."/>
        </authorList>
    </citation>
    <scope>NUCLEOTIDE SEQUENCE [LARGE SCALE GENOMIC DNA]</scope>
    <source>
        <strain evidence="2 3">CBS 962.96</strain>
    </source>
</reference>
<accession>A0A4S8M6Y2</accession>
<protein>
    <submittedName>
        <fullName evidence="2">Uncharacterized protein</fullName>
    </submittedName>
</protein>
<keyword evidence="1" id="KW-0812">Transmembrane</keyword>
<gene>
    <name evidence="2" type="ORF">K435DRAFT_857262</name>
</gene>
<proteinExistence type="predicted"/>
<evidence type="ECO:0000313" key="3">
    <source>
        <dbReference type="Proteomes" id="UP000297245"/>
    </source>
</evidence>
<organism evidence="2 3">
    <name type="scientific">Dendrothele bispora (strain CBS 962.96)</name>
    <dbReference type="NCBI Taxonomy" id="1314807"/>
    <lineage>
        <taxon>Eukaryota</taxon>
        <taxon>Fungi</taxon>
        <taxon>Dikarya</taxon>
        <taxon>Basidiomycota</taxon>
        <taxon>Agaricomycotina</taxon>
        <taxon>Agaricomycetes</taxon>
        <taxon>Agaricomycetidae</taxon>
        <taxon>Agaricales</taxon>
        <taxon>Agaricales incertae sedis</taxon>
        <taxon>Dendrothele</taxon>
    </lineage>
</organism>
<dbReference type="EMBL" id="ML179148">
    <property type="protein sequence ID" value="THU97811.1"/>
    <property type="molecule type" value="Genomic_DNA"/>
</dbReference>
<evidence type="ECO:0000256" key="1">
    <source>
        <dbReference type="SAM" id="Phobius"/>
    </source>
</evidence>
<evidence type="ECO:0000313" key="2">
    <source>
        <dbReference type="EMBL" id="THU97811.1"/>
    </source>
</evidence>
<feature type="transmembrane region" description="Helical" evidence="1">
    <location>
        <begin position="32"/>
        <end position="50"/>
    </location>
</feature>
<dbReference type="AlphaFoldDB" id="A0A4S8M6Y2"/>
<keyword evidence="1" id="KW-0472">Membrane</keyword>
<name>A0A4S8M6Y2_DENBC</name>
<sequence length="193" mass="22286">MAPTKILQSGLQPTSVLLSQLDDTQSGTALTVTYYALAVLVVITLFRLRYPCLTLSGLRDFVDMLDVMTQTLIEGADLRDSVDRLQRQIVNIEHEQATVNFRWSSVYGYIRISLITVRNIVKCYDQAQELRIAIMMRNFQYSPFSVAHRNDSVSICSLQEAIAHRHRALDDFEDNYRRNLNSERNRRHFRVTG</sequence>
<keyword evidence="1" id="KW-1133">Transmembrane helix</keyword>
<dbReference type="Proteomes" id="UP000297245">
    <property type="component" value="Unassembled WGS sequence"/>
</dbReference>